<dbReference type="AlphaFoldDB" id="A0A6V8LJZ5"/>
<reference evidence="1 2" key="1">
    <citation type="submission" date="2020-03" db="EMBL/GenBank/DDBJ databases">
        <title>Whole genome shotgun sequence of Phytohabitans rumicis NBRC 108638.</title>
        <authorList>
            <person name="Komaki H."/>
            <person name="Tamura T."/>
        </authorList>
    </citation>
    <scope>NUCLEOTIDE SEQUENCE [LARGE SCALE GENOMIC DNA]</scope>
    <source>
        <strain evidence="1 2">NBRC 108638</strain>
    </source>
</reference>
<dbReference type="Proteomes" id="UP000482960">
    <property type="component" value="Unassembled WGS sequence"/>
</dbReference>
<accession>A0A6V8LJZ5</accession>
<name>A0A6V8LJZ5_9ACTN</name>
<dbReference type="SUPFAM" id="SSF53187">
    <property type="entry name" value="Zn-dependent exopeptidases"/>
    <property type="match status" value="1"/>
</dbReference>
<evidence type="ECO:0000313" key="1">
    <source>
        <dbReference type="EMBL" id="GFJ94496.1"/>
    </source>
</evidence>
<dbReference type="Gene3D" id="3.40.630.10">
    <property type="entry name" value="Zn peptidases"/>
    <property type="match status" value="1"/>
</dbReference>
<reference evidence="1 2" key="2">
    <citation type="submission" date="2020-03" db="EMBL/GenBank/DDBJ databases">
        <authorList>
            <person name="Ichikawa N."/>
            <person name="Kimura A."/>
            <person name="Kitahashi Y."/>
            <person name="Uohara A."/>
        </authorList>
    </citation>
    <scope>NUCLEOTIDE SEQUENCE [LARGE SCALE GENOMIC DNA]</scope>
    <source>
        <strain evidence="1 2">NBRC 108638</strain>
    </source>
</reference>
<evidence type="ECO:0008006" key="3">
    <source>
        <dbReference type="Google" id="ProtNLM"/>
    </source>
</evidence>
<evidence type="ECO:0000313" key="2">
    <source>
        <dbReference type="Proteomes" id="UP000482960"/>
    </source>
</evidence>
<dbReference type="RefSeq" id="WP_173081620.1">
    <property type="nucleotide sequence ID" value="NZ_BLPG01000001.1"/>
</dbReference>
<keyword evidence="2" id="KW-1185">Reference proteome</keyword>
<proteinExistence type="predicted"/>
<organism evidence="1 2">
    <name type="scientific">Phytohabitans rumicis</name>
    <dbReference type="NCBI Taxonomy" id="1076125"/>
    <lineage>
        <taxon>Bacteria</taxon>
        <taxon>Bacillati</taxon>
        <taxon>Actinomycetota</taxon>
        <taxon>Actinomycetes</taxon>
        <taxon>Micromonosporales</taxon>
        <taxon>Micromonosporaceae</taxon>
    </lineage>
</organism>
<protein>
    <recommendedName>
        <fullName evidence="3">Peptidase M20 dimerisation domain-containing protein</fullName>
    </recommendedName>
</protein>
<dbReference type="EMBL" id="BLPG01000001">
    <property type="protein sequence ID" value="GFJ94496.1"/>
    <property type="molecule type" value="Genomic_DNA"/>
</dbReference>
<sequence>MVAKAGPDGILLAEPGAMFVRVRFTAPFVPVLARATATPDGGLLAHLGTAVHAVEQWRADHLAARADPTGAIAAEVGIGAVAGGLPGKPDLLPGRLDLHLYVVTLPGDDASSVADELRGRLDGLIPGTAVEVDAHLDHPAGATPPESPIARHAVAAWTVRHGAPPPAITGWKGSTDGAALRAYGVDTVRLGPAPRRDLDDPRRDVFAVADLVTYADLYADIAQRYAGTSL</sequence>
<comment type="caution">
    <text evidence="1">The sequence shown here is derived from an EMBL/GenBank/DDBJ whole genome shotgun (WGS) entry which is preliminary data.</text>
</comment>
<gene>
    <name evidence="1" type="ORF">Prum_081380</name>
</gene>